<evidence type="ECO:0000256" key="1">
    <source>
        <dbReference type="ARBA" id="ARBA00022737"/>
    </source>
</evidence>
<dbReference type="GO" id="GO:0005730">
    <property type="term" value="C:nucleolus"/>
    <property type="evidence" value="ECO:0007669"/>
    <property type="project" value="TreeGrafter"/>
</dbReference>
<feature type="compositionally biased region" description="Basic and acidic residues" evidence="3">
    <location>
        <begin position="755"/>
        <end position="764"/>
    </location>
</feature>
<proteinExistence type="predicted"/>
<organism evidence="5 6">
    <name type="scientific">Acaulospora morrowiae</name>
    <dbReference type="NCBI Taxonomy" id="94023"/>
    <lineage>
        <taxon>Eukaryota</taxon>
        <taxon>Fungi</taxon>
        <taxon>Fungi incertae sedis</taxon>
        <taxon>Mucoromycota</taxon>
        <taxon>Glomeromycotina</taxon>
        <taxon>Glomeromycetes</taxon>
        <taxon>Diversisporales</taxon>
        <taxon>Acaulosporaceae</taxon>
        <taxon>Acaulospora</taxon>
    </lineage>
</organism>
<reference evidence="5" key="1">
    <citation type="submission" date="2021-06" db="EMBL/GenBank/DDBJ databases">
        <authorList>
            <person name="Kallberg Y."/>
            <person name="Tangrot J."/>
            <person name="Rosling A."/>
        </authorList>
    </citation>
    <scope>NUCLEOTIDE SEQUENCE</scope>
    <source>
        <strain evidence="5">CL551</strain>
    </source>
</reference>
<feature type="region of interest" description="Disordered" evidence="3">
    <location>
        <begin position="1"/>
        <end position="177"/>
    </location>
</feature>
<dbReference type="PANTHER" id="PTHR13389:SF0">
    <property type="entry name" value="PUMILIO HOMOLOG 3"/>
    <property type="match status" value="1"/>
</dbReference>
<dbReference type="OrthoDB" id="497380at2759"/>
<dbReference type="Gene3D" id="1.25.10.10">
    <property type="entry name" value="Leucine-rich Repeat Variant"/>
    <property type="match status" value="1"/>
</dbReference>
<feature type="compositionally biased region" description="Basic and acidic residues" evidence="3">
    <location>
        <begin position="657"/>
        <end position="671"/>
    </location>
</feature>
<feature type="compositionally biased region" description="Acidic residues" evidence="3">
    <location>
        <begin position="83"/>
        <end position="135"/>
    </location>
</feature>
<dbReference type="SUPFAM" id="SSF48371">
    <property type="entry name" value="ARM repeat"/>
    <property type="match status" value="1"/>
</dbReference>
<dbReference type="InterPro" id="IPR001313">
    <property type="entry name" value="Pumilio_RNA-bd_rpt"/>
</dbReference>
<sequence length="796" mass="91009">MPAQSPNKKFTSKSSKPKSASKISSVRTDNKIFGITKTATKGKKVKFSGVQHVTNKSGKTSAGKKTPSIMKRPTKKILRKEIEEESEEDFENENEDFEEIHESSGSEEESENENSEEDPGVIGSEEDMDSSELADGENNLRKDVMVTGSDGSELSGDDGRDLDSEEPAAKRVKKEKPNQARIKVAFERKRKGDRKLDPEYRLGLKECWEFARKIEISPEERKKYLKELFELIDGNIPELLFKHDTSRIIQTGLKYGTKEQINKIADELEGRWLEASKNKYAKFVVLKIMRCCPKYRDKILSELEGNVARLLMHAEARSVVLEAYELSNGKQRFSLIQEFYGPEFKLFRKTKCLSIDELVAENPSTKDRIVENLSIAIQNFMKKPELLRFIIPHRVLLDFFTYANEVKIRSTIELIGKHVPEILHTREGARVAMLCLTHTSAKERKNILQSMKDYVKEICCEEYGYLVLLRAFDVVDDTVSLTKYIIDKMVKPDSFETISRNKYGHRVFLYLLTGRSKMYFSFDTLKLLSQDDQIREKTSKKDPTVRANEIRKAISPALIEYARNNTVHMLSNSYTTQLLFETMLCGESSVEEKRPTLENISKIISEKKRDDKDNIMTTYVNRFLKVLVQGRHRKYPKQTISKKDDLPEGSESTVSRINRDTHTIDDKEEGSGDEKVELHFSQILFNTIKNDLLYYSCHVTASFVILALLEDEETKDEVKGILTKGIDSIGKAALEDERSGAALILKVLNESTSPKKQEAVDKVKGTRKGTVIRHKANTVDSEKKGGEKRKKRKNPL</sequence>
<accession>A0A9N8WKM4</accession>
<feature type="domain" description="PUM-HD" evidence="4">
    <location>
        <begin position="209"/>
        <end position="562"/>
    </location>
</feature>
<protein>
    <submittedName>
        <fullName evidence="5">12211_t:CDS:1</fullName>
    </submittedName>
</protein>
<evidence type="ECO:0000256" key="3">
    <source>
        <dbReference type="SAM" id="MobiDB-lite"/>
    </source>
</evidence>
<dbReference type="Proteomes" id="UP000789342">
    <property type="component" value="Unassembled WGS sequence"/>
</dbReference>
<dbReference type="SMART" id="SM00025">
    <property type="entry name" value="Pumilio"/>
    <property type="match status" value="6"/>
</dbReference>
<evidence type="ECO:0000259" key="4">
    <source>
        <dbReference type="PROSITE" id="PS50303"/>
    </source>
</evidence>
<dbReference type="Pfam" id="PF08144">
    <property type="entry name" value="CPL"/>
    <property type="match status" value="1"/>
</dbReference>
<dbReference type="InterPro" id="IPR016024">
    <property type="entry name" value="ARM-type_fold"/>
</dbReference>
<dbReference type="GO" id="GO:0003729">
    <property type="term" value="F:mRNA binding"/>
    <property type="evidence" value="ECO:0007669"/>
    <property type="project" value="TreeGrafter"/>
</dbReference>
<dbReference type="InterPro" id="IPR040059">
    <property type="entry name" value="PUM3"/>
</dbReference>
<gene>
    <name evidence="5" type="ORF">AMORRO_LOCUS2669</name>
</gene>
<dbReference type="InterPro" id="IPR033133">
    <property type="entry name" value="PUM-HD"/>
</dbReference>
<dbReference type="EMBL" id="CAJVPV010001168">
    <property type="protein sequence ID" value="CAG8488675.1"/>
    <property type="molecule type" value="Genomic_DNA"/>
</dbReference>
<dbReference type="PANTHER" id="PTHR13389">
    <property type="entry name" value="PUMILIO HOMOLOG 3"/>
    <property type="match status" value="1"/>
</dbReference>
<comment type="caution">
    <text evidence="5">The sequence shown here is derived from an EMBL/GenBank/DDBJ whole genome shotgun (WGS) entry which is preliminary data.</text>
</comment>
<keyword evidence="2" id="KW-0694">RNA-binding</keyword>
<evidence type="ECO:0000256" key="2">
    <source>
        <dbReference type="ARBA" id="ARBA00022884"/>
    </source>
</evidence>
<dbReference type="AlphaFoldDB" id="A0A9N8WKM4"/>
<evidence type="ECO:0000313" key="6">
    <source>
        <dbReference type="Proteomes" id="UP000789342"/>
    </source>
</evidence>
<dbReference type="InterPro" id="IPR012959">
    <property type="entry name" value="CPL_dom"/>
</dbReference>
<keyword evidence="1" id="KW-0677">Repeat</keyword>
<name>A0A9N8WKM4_9GLOM</name>
<feature type="region of interest" description="Disordered" evidence="3">
    <location>
        <begin position="637"/>
        <end position="671"/>
    </location>
</feature>
<keyword evidence="6" id="KW-1185">Reference proteome</keyword>
<dbReference type="PROSITE" id="PS50303">
    <property type="entry name" value="PUM_HD"/>
    <property type="match status" value="1"/>
</dbReference>
<feature type="region of interest" description="Disordered" evidence="3">
    <location>
        <begin position="755"/>
        <end position="796"/>
    </location>
</feature>
<dbReference type="GO" id="GO:0006417">
    <property type="term" value="P:regulation of translation"/>
    <property type="evidence" value="ECO:0007669"/>
    <property type="project" value="TreeGrafter"/>
</dbReference>
<feature type="compositionally biased region" description="Low complexity" evidence="3">
    <location>
        <begin position="1"/>
        <end position="25"/>
    </location>
</feature>
<evidence type="ECO:0000313" key="5">
    <source>
        <dbReference type="EMBL" id="CAG8488675.1"/>
    </source>
</evidence>
<feature type="compositionally biased region" description="Basic residues" evidence="3">
    <location>
        <begin position="765"/>
        <end position="776"/>
    </location>
</feature>
<feature type="compositionally biased region" description="Basic residues" evidence="3">
    <location>
        <begin position="786"/>
        <end position="796"/>
    </location>
</feature>
<dbReference type="InterPro" id="IPR011989">
    <property type="entry name" value="ARM-like"/>
</dbReference>
<feature type="compositionally biased region" description="Polar residues" evidence="3">
    <location>
        <begin position="51"/>
        <end position="60"/>
    </location>
</feature>